<keyword evidence="5 7" id="KW-0472">Membrane</keyword>
<dbReference type="PANTHER" id="PTHR36115">
    <property type="entry name" value="PROLINE-RICH ANTIGEN HOMOLOG-RELATED"/>
    <property type="match status" value="1"/>
</dbReference>
<keyword evidence="4 7" id="KW-1133">Transmembrane helix</keyword>
<keyword evidence="2" id="KW-1003">Cell membrane</keyword>
<sequence>MSFGDPNNPYGQPPQQPQGQPYGYPQQPKDQPGYGYGYPQQAPQGVPQGYGYPAAPPPGGYGFVQLPTLGTVQLASMGTRFGARLIDGVVIGVIYGIFTAVGLLGALGLADQADQCDWRDADYYECRDDAFMNAFLVGLGVLAALALITLLYEWLMISFAGATLGKMAVGIKVVKDDTGQAPGAGAGFVRWVIPQLGALVCIGSTLVFLSPFWDNSGRQQGWHDKAAHTLVIKKP</sequence>
<evidence type="ECO:0000256" key="3">
    <source>
        <dbReference type="ARBA" id="ARBA00022692"/>
    </source>
</evidence>
<dbReference type="InterPro" id="IPR010432">
    <property type="entry name" value="RDD"/>
</dbReference>
<gene>
    <name evidence="9" type="ORF">QIS99_05400</name>
</gene>
<dbReference type="Proteomes" id="UP001224661">
    <property type="component" value="Unassembled WGS sequence"/>
</dbReference>
<organism evidence="9 10">
    <name type="scientific">Streptomyces solicavernae</name>
    <dbReference type="NCBI Taxonomy" id="3043614"/>
    <lineage>
        <taxon>Bacteria</taxon>
        <taxon>Bacillati</taxon>
        <taxon>Actinomycetota</taxon>
        <taxon>Actinomycetes</taxon>
        <taxon>Kitasatosporales</taxon>
        <taxon>Streptomycetaceae</taxon>
        <taxon>Streptomyces</taxon>
    </lineage>
</organism>
<evidence type="ECO:0000259" key="8">
    <source>
        <dbReference type="Pfam" id="PF06271"/>
    </source>
</evidence>
<dbReference type="PANTHER" id="PTHR36115:SF4">
    <property type="entry name" value="MEMBRANE PROTEIN"/>
    <property type="match status" value="1"/>
</dbReference>
<evidence type="ECO:0000313" key="10">
    <source>
        <dbReference type="Proteomes" id="UP001224661"/>
    </source>
</evidence>
<keyword evidence="3 7" id="KW-0812">Transmembrane</keyword>
<feature type="transmembrane region" description="Helical" evidence="7">
    <location>
        <begin position="85"/>
        <end position="110"/>
    </location>
</feature>
<evidence type="ECO:0000256" key="7">
    <source>
        <dbReference type="SAM" id="Phobius"/>
    </source>
</evidence>
<dbReference type="EMBL" id="JASCIR010000003">
    <property type="protein sequence ID" value="MDI3385655.1"/>
    <property type="molecule type" value="Genomic_DNA"/>
</dbReference>
<evidence type="ECO:0000256" key="2">
    <source>
        <dbReference type="ARBA" id="ARBA00022475"/>
    </source>
</evidence>
<feature type="compositionally biased region" description="Low complexity" evidence="6">
    <location>
        <begin position="17"/>
        <end position="40"/>
    </location>
</feature>
<protein>
    <submittedName>
        <fullName evidence="9">RDD family protein</fullName>
    </submittedName>
</protein>
<evidence type="ECO:0000256" key="1">
    <source>
        <dbReference type="ARBA" id="ARBA00004651"/>
    </source>
</evidence>
<evidence type="ECO:0000256" key="6">
    <source>
        <dbReference type="SAM" id="MobiDB-lite"/>
    </source>
</evidence>
<keyword evidence="10" id="KW-1185">Reference proteome</keyword>
<evidence type="ECO:0000256" key="5">
    <source>
        <dbReference type="ARBA" id="ARBA00023136"/>
    </source>
</evidence>
<evidence type="ECO:0000313" key="9">
    <source>
        <dbReference type="EMBL" id="MDI3385655.1"/>
    </source>
</evidence>
<feature type="transmembrane region" description="Helical" evidence="7">
    <location>
        <begin position="130"/>
        <end position="152"/>
    </location>
</feature>
<feature type="region of interest" description="Disordered" evidence="6">
    <location>
        <begin position="1"/>
        <end position="40"/>
    </location>
</feature>
<dbReference type="SUPFAM" id="SSF81995">
    <property type="entry name" value="beta-sandwich domain of Sec23/24"/>
    <property type="match status" value="1"/>
</dbReference>
<feature type="domain" description="RDD" evidence="8">
    <location>
        <begin position="74"/>
        <end position="227"/>
    </location>
</feature>
<comment type="subcellular location">
    <subcellularLocation>
        <location evidence="1">Cell membrane</location>
        <topology evidence="1">Multi-pass membrane protein</topology>
    </subcellularLocation>
</comment>
<name>A0ABT6RMJ8_9ACTN</name>
<proteinExistence type="predicted"/>
<dbReference type="InterPro" id="IPR051791">
    <property type="entry name" value="Pra-immunoreactive"/>
</dbReference>
<comment type="caution">
    <text evidence="9">The sequence shown here is derived from an EMBL/GenBank/DDBJ whole genome shotgun (WGS) entry which is preliminary data.</text>
</comment>
<reference evidence="9 10" key="1">
    <citation type="submission" date="2023-05" db="EMBL/GenBank/DDBJ databases">
        <title>Draft genome sequence of Streptomyces sp. B-S-A8 isolated from a cave soil in Thailand.</title>
        <authorList>
            <person name="Chamroensaksri N."/>
            <person name="Muangham S."/>
        </authorList>
    </citation>
    <scope>NUCLEOTIDE SEQUENCE [LARGE SCALE GENOMIC DNA]</scope>
    <source>
        <strain evidence="9 10">B-S-A8</strain>
    </source>
</reference>
<evidence type="ECO:0000256" key="4">
    <source>
        <dbReference type="ARBA" id="ARBA00022989"/>
    </source>
</evidence>
<accession>A0ABT6RMJ8</accession>
<dbReference type="RefSeq" id="WP_282511007.1">
    <property type="nucleotide sequence ID" value="NZ_JASCIR010000003.1"/>
</dbReference>
<dbReference type="Pfam" id="PF06271">
    <property type="entry name" value="RDD"/>
    <property type="match status" value="1"/>
</dbReference>